<evidence type="ECO:0000256" key="1">
    <source>
        <dbReference type="ARBA" id="ARBA00022691"/>
    </source>
</evidence>
<evidence type="ECO:0000256" key="2">
    <source>
        <dbReference type="ARBA" id="ARBA00033753"/>
    </source>
</evidence>
<dbReference type="AlphaFoldDB" id="X1IG16"/>
<sequence>MNKKGSNYSEGGKMKFELKPIGIIHTPYKHKEEIPCQGYKSDRVGEVEVFREYEEALKDIEDFSHIYLVYYFHKASGYKPLVKPFLDEQERGLFATRHYNRPNPIGISIVELVARQRNILRVREVDVLDGTPLLDIKPYVPQFDHRANAKIGWLKDKIEQSPANMQPSIQNRRGRDYTVKSRIEYILLGLRDRFGIPFSPKDELNELDIQEGQKILDY</sequence>
<feature type="domain" description="TsaA-like" evidence="3">
    <location>
        <begin position="18"/>
        <end position="148"/>
    </location>
</feature>
<dbReference type="PANTHER" id="PTHR12818">
    <property type="entry name" value="TRNA (ADENINE(37)-N6)-METHYLTRANSFERASE"/>
    <property type="match status" value="1"/>
</dbReference>
<protein>
    <recommendedName>
        <fullName evidence="3">TsaA-like domain-containing protein</fullName>
    </recommendedName>
</protein>
<dbReference type="PROSITE" id="PS51668">
    <property type="entry name" value="TSAA_2"/>
    <property type="match status" value="1"/>
</dbReference>
<dbReference type="InterPro" id="IPR040372">
    <property type="entry name" value="YaeB-like"/>
</dbReference>
<dbReference type="Gene3D" id="2.40.30.70">
    <property type="entry name" value="YaeB-like"/>
    <property type="match status" value="1"/>
</dbReference>
<dbReference type="InterPro" id="IPR023370">
    <property type="entry name" value="TrmO-like_N"/>
</dbReference>
<organism evidence="4">
    <name type="scientific">marine sediment metagenome</name>
    <dbReference type="NCBI Taxonomy" id="412755"/>
    <lineage>
        <taxon>unclassified sequences</taxon>
        <taxon>metagenomes</taxon>
        <taxon>ecological metagenomes</taxon>
    </lineage>
</organism>
<dbReference type="EMBL" id="BARU01026637">
    <property type="protein sequence ID" value="GAH65049.1"/>
    <property type="molecule type" value="Genomic_DNA"/>
</dbReference>
<dbReference type="InterPro" id="IPR036413">
    <property type="entry name" value="YaeB-like_sf"/>
</dbReference>
<evidence type="ECO:0000313" key="4">
    <source>
        <dbReference type="EMBL" id="GAH65049.1"/>
    </source>
</evidence>
<comment type="similarity">
    <text evidence="2">Belongs to the tRNA methyltransferase O family.</text>
</comment>
<dbReference type="InterPro" id="IPR036414">
    <property type="entry name" value="YaeB_N_sf"/>
</dbReference>
<dbReference type="NCBIfam" id="TIGR00104">
    <property type="entry name" value="tRNA_TsaA"/>
    <property type="match status" value="1"/>
</dbReference>
<keyword evidence="1" id="KW-0949">S-adenosyl-L-methionine</keyword>
<name>X1IG16_9ZZZZ</name>
<dbReference type="Pfam" id="PF01980">
    <property type="entry name" value="TrmO_N"/>
    <property type="match status" value="1"/>
</dbReference>
<evidence type="ECO:0000259" key="3">
    <source>
        <dbReference type="PROSITE" id="PS51668"/>
    </source>
</evidence>
<gene>
    <name evidence="4" type="ORF">S03H2_42763</name>
</gene>
<accession>X1IG16</accession>
<dbReference type="CDD" id="cd09281">
    <property type="entry name" value="UPF0066"/>
    <property type="match status" value="1"/>
</dbReference>
<feature type="non-terminal residue" evidence="4">
    <location>
        <position position="218"/>
    </location>
</feature>
<proteinExistence type="inferred from homology"/>
<comment type="caution">
    <text evidence="4">The sequence shown here is derived from an EMBL/GenBank/DDBJ whole genome shotgun (WGS) entry which is preliminary data.</text>
</comment>
<dbReference type="SUPFAM" id="SSF118196">
    <property type="entry name" value="YaeB-like"/>
    <property type="match status" value="1"/>
</dbReference>
<dbReference type="PANTHER" id="PTHR12818:SF0">
    <property type="entry name" value="TRNA (ADENINE(37)-N6)-METHYLTRANSFERASE"/>
    <property type="match status" value="1"/>
</dbReference>
<reference evidence="4" key="1">
    <citation type="journal article" date="2014" name="Front. Microbiol.">
        <title>High frequency of phylogenetically diverse reductive dehalogenase-homologous genes in deep subseafloor sedimentary metagenomes.</title>
        <authorList>
            <person name="Kawai M."/>
            <person name="Futagami T."/>
            <person name="Toyoda A."/>
            <person name="Takaki Y."/>
            <person name="Nishi S."/>
            <person name="Hori S."/>
            <person name="Arai W."/>
            <person name="Tsubouchi T."/>
            <person name="Morono Y."/>
            <person name="Uchiyama I."/>
            <person name="Ito T."/>
            <person name="Fujiyama A."/>
            <person name="Inagaki F."/>
            <person name="Takami H."/>
        </authorList>
    </citation>
    <scope>NUCLEOTIDE SEQUENCE</scope>
    <source>
        <strain evidence="4">Expedition CK06-06</strain>
    </source>
</reference>